<proteinExistence type="inferred from homology"/>
<dbReference type="EMBL" id="CAMGYJ010000006">
    <property type="protein sequence ID" value="CAI0438038.1"/>
    <property type="molecule type" value="Genomic_DNA"/>
</dbReference>
<keyword evidence="5 6" id="KW-0732">Signal</keyword>
<comment type="caution">
    <text evidence="7">The sequence shown here is derived from an EMBL/GenBank/DDBJ whole genome shotgun (WGS) entry which is preliminary data.</text>
</comment>
<accession>A0AAV0LU94</accession>
<dbReference type="Proteomes" id="UP001154282">
    <property type="component" value="Unassembled WGS sequence"/>
</dbReference>
<evidence type="ECO:0000256" key="2">
    <source>
        <dbReference type="ARBA" id="ARBA00005581"/>
    </source>
</evidence>
<feature type="signal peptide" evidence="6">
    <location>
        <begin position="1"/>
        <end position="20"/>
    </location>
</feature>
<organism evidence="7 8">
    <name type="scientific">Linum tenue</name>
    <dbReference type="NCBI Taxonomy" id="586396"/>
    <lineage>
        <taxon>Eukaryota</taxon>
        <taxon>Viridiplantae</taxon>
        <taxon>Streptophyta</taxon>
        <taxon>Embryophyta</taxon>
        <taxon>Tracheophyta</taxon>
        <taxon>Spermatophyta</taxon>
        <taxon>Magnoliopsida</taxon>
        <taxon>eudicotyledons</taxon>
        <taxon>Gunneridae</taxon>
        <taxon>Pentapetalae</taxon>
        <taxon>rosids</taxon>
        <taxon>fabids</taxon>
        <taxon>Malpighiales</taxon>
        <taxon>Linaceae</taxon>
        <taxon>Linum</taxon>
    </lineage>
</organism>
<comment type="subcellular location">
    <subcellularLocation>
        <location evidence="1 6">Secreted</location>
    </subcellularLocation>
</comment>
<feature type="chain" id="PRO_5043089820" description="S-protein homolog" evidence="6">
    <location>
        <begin position="21"/>
        <end position="138"/>
    </location>
</feature>
<comment type="similarity">
    <text evidence="2 6">Belongs to the plant self-incompatibility (S1) protein family.</text>
</comment>
<reference evidence="7" key="1">
    <citation type="submission" date="2022-08" db="EMBL/GenBank/DDBJ databases">
        <authorList>
            <person name="Gutierrez-Valencia J."/>
        </authorList>
    </citation>
    <scope>NUCLEOTIDE SEQUENCE</scope>
</reference>
<keyword evidence="4 6" id="KW-0964">Secreted</keyword>
<dbReference type="PANTHER" id="PTHR31232:SF149">
    <property type="entry name" value="S-PROTEIN HOMOLOG"/>
    <property type="match status" value="1"/>
</dbReference>
<dbReference type="Pfam" id="PF05938">
    <property type="entry name" value="Self-incomp_S1"/>
    <property type="match status" value="1"/>
</dbReference>
<gene>
    <name evidence="7" type="ORF">LITE_LOCUS25673</name>
</gene>
<dbReference type="InterPro" id="IPR010264">
    <property type="entry name" value="Self-incomp_S1"/>
</dbReference>
<evidence type="ECO:0000313" key="8">
    <source>
        <dbReference type="Proteomes" id="UP001154282"/>
    </source>
</evidence>
<protein>
    <recommendedName>
        <fullName evidence="6">S-protein homolog</fullName>
    </recommendedName>
</protein>
<evidence type="ECO:0000256" key="6">
    <source>
        <dbReference type="RuleBase" id="RU367044"/>
    </source>
</evidence>
<keyword evidence="8" id="KW-1185">Reference proteome</keyword>
<sequence length="138" mass="15846">MIVNVIFLLCIGIINDVVKAEDTNGIFPLKKMVMIGNALGGSVQLKAHCKSKDDDLGVRVLGPGQDFHFRFWTSVFSTTLFKCSFEWPGSGKLHWYDVYNDKRDYWGCVNCKWIIKPFGICEFNVQTSAYDRCFSWKE</sequence>
<dbReference type="PANTHER" id="PTHR31232">
    <property type="match status" value="1"/>
</dbReference>
<dbReference type="GO" id="GO:0005576">
    <property type="term" value="C:extracellular region"/>
    <property type="evidence" value="ECO:0007669"/>
    <property type="project" value="UniProtKB-SubCell"/>
</dbReference>
<dbReference type="AlphaFoldDB" id="A0AAV0LU94"/>
<evidence type="ECO:0000256" key="3">
    <source>
        <dbReference type="ARBA" id="ARBA00022471"/>
    </source>
</evidence>
<evidence type="ECO:0000256" key="4">
    <source>
        <dbReference type="ARBA" id="ARBA00022525"/>
    </source>
</evidence>
<dbReference type="GO" id="GO:0060320">
    <property type="term" value="P:rejection of self pollen"/>
    <property type="evidence" value="ECO:0007669"/>
    <property type="project" value="UniProtKB-KW"/>
</dbReference>
<keyword evidence="3 6" id="KW-0713">Self-incompatibility</keyword>
<name>A0AAV0LU94_9ROSI</name>
<evidence type="ECO:0000313" key="7">
    <source>
        <dbReference type="EMBL" id="CAI0438038.1"/>
    </source>
</evidence>
<evidence type="ECO:0000256" key="1">
    <source>
        <dbReference type="ARBA" id="ARBA00004613"/>
    </source>
</evidence>
<evidence type="ECO:0000256" key="5">
    <source>
        <dbReference type="ARBA" id="ARBA00022729"/>
    </source>
</evidence>